<sequence>MGEPSTMSVSKRKRTSTLDLTPISRSVRRRTNGSPMITKCCSCRDGLITANAACNECHRRLCGACQQEISIIEPFPEVGWVCCQCASLNASASDCLNCSHRSCRSCVPTSERRLAESAEPQEQSKRKLTW</sequence>
<proteinExistence type="predicted"/>
<dbReference type="EMBL" id="ML975246">
    <property type="protein sequence ID" value="KAF1839143.1"/>
    <property type="molecule type" value="Genomic_DNA"/>
</dbReference>
<reference evidence="1" key="1">
    <citation type="submission" date="2020-01" db="EMBL/GenBank/DDBJ databases">
        <authorList>
            <consortium name="DOE Joint Genome Institute"/>
            <person name="Haridas S."/>
            <person name="Albert R."/>
            <person name="Binder M."/>
            <person name="Bloem J."/>
            <person name="Labutti K."/>
            <person name="Salamov A."/>
            <person name="Andreopoulos B."/>
            <person name="Baker S.E."/>
            <person name="Barry K."/>
            <person name="Bills G."/>
            <person name="Bluhm B.H."/>
            <person name="Cannon C."/>
            <person name="Castanera R."/>
            <person name="Culley D.E."/>
            <person name="Daum C."/>
            <person name="Ezra D."/>
            <person name="Gonzalez J.B."/>
            <person name="Henrissat B."/>
            <person name="Kuo A."/>
            <person name="Liang C."/>
            <person name="Lipzen A."/>
            <person name="Lutzoni F."/>
            <person name="Magnuson J."/>
            <person name="Mondo S."/>
            <person name="Nolan M."/>
            <person name="Ohm R."/>
            <person name="Pangilinan J."/>
            <person name="Park H.-J."/>
            <person name="Ramirez L."/>
            <person name="Alfaro M."/>
            <person name="Sun H."/>
            <person name="Tritt A."/>
            <person name="Yoshinaga Y."/>
            <person name="Zwiers L.-H."/>
            <person name="Turgeon B.G."/>
            <person name="Goodwin S.B."/>
            <person name="Spatafora J.W."/>
            <person name="Crous P.W."/>
            <person name="Grigoriev I.V."/>
        </authorList>
    </citation>
    <scope>NUCLEOTIDE SEQUENCE</scope>
    <source>
        <strain evidence="1">P77</strain>
    </source>
</reference>
<dbReference type="Proteomes" id="UP000800040">
    <property type="component" value="Unassembled WGS sequence"/>
</dbReference>
<protein>
    <submittedName>
        <fullName evidence="1">Uncharacterized protein</fullName>
    </submittedName>
</protein>
<name>A0A6A5KZ57_9PLEO</name>
<evidence type="ECO:0000313" key="2">
    <source>
        <dbReference type="Proteomes" id="UP000800040"/>
    </source>
</evidence>
<organism evidence="1 2">
    <name type="scientific">Decorospora gaudefroyi</name>
    <dbReference type="NCBI Taxonomy" id="184978"/>
    <lineage>
        <taxon>Eukaryota</taxon>
        <taxon>Fungi</taxon>
        <taxon>Dikarya</taxon>
        <taxon>Ascomycota</taxon>
        <taxon>Pezizomycotina</taxon>
        <taxon>Dothideomycetes</taxon>
        <taxon>Pleosporomycetidae</taxon>
        <taxon>Pleosporales</taxon>
        <taxon>Pleosporineae</taxon>
        <taxon>Pleosporaceae</taxon>
        <taxon>Decorospora</taxon>
    </lineage>
</organism>
<gene>
    <name evidence="1" type="ORF">BDW02DRAFT_229001</name>
</gene>
<dbReference type="InterPro" id="IPR011011">
    <property type="entry name" value="Znf_FYVE_PHD"/>
</dbReference>
<accession>A0A6A5KZ57</accession>
<evidence type="ECO:0000313" key="1">
    <source>
        <dbReference type="EMBL" id="KAF1839143.1"/>
    </source>
</evidence>
<dbReference type="SUPFAM" id="SSF57903">
    <property type="entry name" value="FYVE/PHD zinc finger"/>
    <property type="match status" value="1"/>
</dbReference>
<dbReference type="AlphaFoldDB" id="A0A6A5KZ57"/>
<keyword evidence="2" id="KW-1185">Reference proteome</keyword>